<evidence type="ECO:0000256" key="1">
    <source>
        <dbReference type="ARBA" id="ARBA00004651"/>
    </source>
</evidence>
<proteinExistence type="predicted"/>
<protein>
    <submittedName>
        <fullName evidence="9">ABC transporter permease</fullName>
    </submittedName>
</protein>
<dbReference type="CDD" id="cd06579">
    <property type="entry name" value="TM_PBP1_transp_AraH_like"/>
    <property type="match status" value="1"/>
</dbReference>
<dbReference type="InterPro" id="IPR001851">
    <property type="entry name" value="ABC_transp_permease"/>
</dbReference>
<keyword evidence="4" id="KW-0997">Cell inner membrane</keyword>
<feature type="transmembrane region" description="Helical" evidence="8">
    <location>
        <begin position="176"/>
        <end position="196"/>
    </location>
</feature>
<keyword evidence="5 8" id="KW-0812">Transmembrane</keyword>
<sequence length="331" mass="34288">MDQSNSSGPIAAAAAKRNAFSFGKLMRTYGTAIAGLLIIIVFSVLSPDSFATWGNAVNISRQISFLVIIGIGATIVMSVGEFDLSVGAMASLGGVVAAKMAVAGVPIWVALTAPMLIAFAIGYINGFLVTRFRVLSFVTTLAMGTILGGFTFWLTGGATVFENIPDSFGTVGQSEWLGLPLLSLIMLLISILFWHVMNNSAFGRRLYAIGGNEAASRIAGVGVARNKNIAFALCAMLAALTGVLMASRLGSAHPTGGAGLFLPAYAAAFLGMTAFKEGVPNIWGTFIGAAIIGILANGLTILEVPTFMQDVITGCIVIAAVIVQRLGRGGR</sequence>
<accession>A0A927H3Y5</accession>
<feature type="transmembrane region" description="Helical" evidence="8">
    <location>
        <begin position="100"/>
        <end position="122"/>
    </location>
</feature>
<evidence type="ECO:0000256" key="4">
    <source>
        <dbReference type="ARBA" id="ARBA00022519"/>
    </source>
</evidence>
<evidence type="ECO:0000313" key="9">
    <source>
        <dbReference type="EMBL" id="MBD2866898.1"/>
    </source>
</evidence>
<keyword evidence="7 8" id="KW-0472">Membrane</keyword>
<dbReference type="RefSeq" id="WP_190932512.1">
    <property type="nucleotide sequence ID" value="NZ_JACXJA010000078.1"/>
</dbReference>
<organism evidence="9 10">
    <name type="scientific">Paenibacillus oceani</name>
    <dbReference type="NCBI Taxonomy" id="2772510"/>
    <lineage>
        <taxon>Bacteria</taxon>
        <taxon>Bacillati</taxon>
        <taxon>Bacillota</taxon>
        <taxon>Bacilli</taxon>
        <taxon>Bacillales</taxon>
        <taxon>Paenibacillaceae</taxon>
        <taxon>Paenibacillus</taxon>
    </lineage>
</organism>
<feature type="transmembrane region" description="Helical" evidence="8">
    <location>
        <begin position="63"/>
        <end position="80"/>
    </location>
</feature>
<feature type="transmembrane region" description="Helical" evidence="8">
    <location>
        <begin position="29"/>
        <end position="51"/>
    </location>
</feature>
<feature type="transmembrane region" description="Helical" evidence="8">
    <location>
        <begin position="256"/>
        <end position="275"/>
    </location>
</feature>
<dbReference type="GO" id="GO:0005886">
    <property type="term" value="C:plasma membrane"/>
    <property type="evidence" value="ECO:0007669"/>
    <property type="project" value="UniProtKB-SubCell"/>
</dbReference>
<dbReference type="PANTHER" id="PTHR32196:SF21">
    <property type="entry name" value="ABC TRANSPORTER PERMEASE PROTEIN YPHD-RELATED"/>
    <property type="match status" value="1"/>
</dbReference>
<dbReference type="GO" id="GO:0022857">
    <property type="term" value="F:transmembrane transporter activity"/>
    <property type="evidence" value="ECO:0007669"/>
    <property type="project" value="InterPro"/>
</dbReference>
<feature type="transmembrane region" description="Helical" evidence="8">
    <location>
        <begin position="229"/>
        <end position="250"/>
    </location>
</feature>
<dbReference type="EMBL" id="JACXJA010000078">
    <property type="protein sequence ID" value="MBD2866898.1"/>
    <property type="molecule type" value="Genomic_DNA"/>
</dbReference>
<feature type="transmembrane region" description="Helical" evidence="8">
    <location>
        <begin position="282"/>
        <end position="301"/>
    </location>
</feature>
<evidence type="ECO:0000256" key="5">
    <source>
        <dbReference type="ARBA" id="ARBA00022692"/>
    </source>
</evidence>
<evidence type="ECO:0000313" key="10">
    <source>
        <dbReference type="Proteomes" id="UP000639396"/>
    </source>
</evidence>
<dbReference type="Pfam" id="PF02653">
    <property type="entry name" value="BPD_transp_2"/>
    <property type="match status" value="1"/>
</dbReference>
<evidence type="ECO:0000256" key="7">
    <source>
        <dbReference type="ARBA" id="ARBA00023136"/>
    </source>
</evidence>
<dbReference type="Proteomes" id="UP000639396">
    <property type="component" value="Unassembled WGS sequence"/>
</dbReference>
<keyword evidence="3" id="KW-1003">Cell membrane</keyword>
<comment type="caution">
    <text evidence="9">The sequence shown here is derived from an EMBL/GenBank/DDBJ whole genome shotgun (WGS) entry which is preliminary data.</text>
</comment>
<feature type="transmembrane region" description="Helical" evidence="8">
    <location>
        <begin position="307"/>
        <end position="327"/>
    </location>
</feature>
<dbReference type="PANTHER" id="PTHR32196">
    <property type="entry name" value="ABC TRANSPORTER PERMEASE PROTEIN YPHD-RELATED-RELATED"/>
    <property type="match status" value="1"/>
</dbReference>
<name>A0A927H3Y5_9BACL</name>
<reference evidence="9" key="1">
    <citation type="submission" date="2020-09" db="EMBL/GenBank/DDBJ databases">
        <title>A novel bacterium of genus Paenibacillus, isolated from South China Sea.</title>
        <authorList>
            <person name="Huang H."/>
            <person name="Mo K."/>
            <person name="Hu Y."/>
        </authorList>
    </citation>
    <scope>NUCLEOTIDE SEQUENCE</scope>
    <source>
        <strain evidence="9">IB182363</strain>
    </source>
</reference>
<keyword evidence="2" id="KW-0813">Transport</keyword>
<evidence type="ECO:0000256" key="3">
    <source>
        <dbReference type="ARBA" id="ARBA00022475"/>
    </source>
</evidence>
<keyword evidence="10" id="KW-1185">Reference proteome</keyword>
<comment type="subcellular location">
    <subcellularLocation>
        <location evidence="1">Cell membrane</location>
        <topology evidence="1">Multi-pass membrane protein</topology>
    </subcellularLocation>
</comment>
<dbReference type="AlphaFoldDB" id="A0A927H3Y5"/>
<evidence type="ECO:0000256" key="6">
    <source>
        <dbReference type="ARBA" id="ARBA00022989"/>
    </source>
</evidence>
<gene>
    <name evidence="9" type="ORF">IDH45_33525</name>
</gene>
<feature type="transmembrane region" description="Helical" evidence="8">
    <location>
        <begin position="134"/>
        <end position="156"/>
    </location>
</feature>
<evidence type="ECO:0000256" key="2">
    <source>
        <dbReference type="ARBA" id="ARBA00022448"/>
    </source>
</evidence>
<keyword evidence="6 8" id="KW-1133">Transmembrane helix</keyword>
<evidence type="ECO:0000256" key="8">
    <source>
        <dbReference type="SAM" id="Phobius"/>
    </source>
</evidence>